<protein>
    <submittedName>
        <fullName evidence="2">Protein Shroom2</fullName>
    </submittedName>
</protein>
<dbReference type="EMBL" id="RHFK02000016">
    <property type="protein sequence ID" value="TWW63548.1"/>
    <property type="molecule type" value="Genomic_DNA"/>
</dbReference>
<dbReference type="AlphaFoldDB" id="A0A5C6N9T0"/>
<feature type="region of interest" description="Disordered" evidence="1">
    <location>
        <begin position="192"/>
        <end position="214"/>
    </location>
</feature>
<evidence type="ECO:0000313" key="3">
    <source>
        <dbReference type="Proteomes" id="UP000324091"/>
    </source>
</evidence>
<evidence type="ECO:0000313" key="2">
    <source>
        <dbReference type="EMBL" id="TWW63548.1"/>
    </source>
</evidence>
<keyword evidence="3" id="KW-1185">Reference proteome</keyword>
<dbReference type="Proteomes" id="UP000324091">
    <property type="component" value="Chromosome 3"/>
</dbReference>
<accession>A0A5C6N9T0</accession>
<organism evidence="2 3">
    <name type="scientific">Takifugu flavidus</name>
    <name type="common">sansaifugu</name>
    <dbReference type="NCBI Taxonomy" id="433684"/>
    <lineage>
        <taxon>Eukaryota</taxon>
        <taxon>Metazoa</taxon>
        <taxon>Chordata</taxon>
        <taxon>Craniata</taxon>
        <taxon>Vertebrata</taxon>
        <taxon>Euteleostomi</taxon>
        <taxon>Actinopterygii</taxon>
        <taxon>Neopterygii</taxon>
        <taxon>Teleostei</taxon>
        <taxon>Neoteleostei</taxon>
        <taxon>Acanthomorphata</taxon>
        <taxon>Eupercaria</taxon>
        <taxon>Tetraodontiformes</taxon>
        <taxon>Tetradontoidea</taxon>
        <taxon>Tetraodontidae</taxon>
        <taxon>Takifugu</taxon>
    </lineage>
</organism>
<name>A0A5C6N9T0_9TELE</name>
<gene>
    <name evidence="2" type="ORF">D4764_03G0005560</name>
</gene>
<comment type="caution">
    <text evidence="2">The sequence shown here is derived from an EMBL/GenBank/DDBJ whole genome shotgun (WGS) entry which is preliminary data.</text>
</comment>
<sequence length="263" mass="28197">METVEQLVSFHHIQVQLSGGAPWGFTLKGGLEHGEPLIITKKVLLRTAELGRGVGDQRSSTAAHLAAGASVGAFSPPAAPPPPAVIKRALCERGCEAHKAQSEARGVQGPDEVQERAARRIRCGSEFLECCYNGLSVFALSIPGSFLRIKDPGFRRHRPQKLRLSGDNGTDGCPKAAKKIHITELMSVFRSRGPARTSPVRPRKRPCGRSGGGERLTFRGKCQEGDAGVHGALCPSGEAVHRGPGSVHPLPADYRRIVQDSQR</sequence>
<proteinExistence type="predicted"/>
<dbReference type="Gene3D" id="2.30.42.10">
    <property type="match status" value="1"/>
</dbReference>
<reference evidence="2 3" key="1">
    <citation type="submission" date="2019-04" db="EMBL/GenBank/DDBJ databases">
        <title>Chromosome genome assembly for Takifugu flavidus.</title>
        <authorList>
            <person name="Xiao S."/>
        </authorList>
    </citation>
    <scope>NUCLEOTIDE SEQUENCE [LARGE SCALE GENOMIC DNA]</scope>
    <source>
        <strain evidence="2">HTHZ2018</strain>
        <tissue evidence="2">Muscle</tissue>
    </source>
</reference>
<dbReference type="InterPro" id="IPR036034">
    <property type="entry name" value="PDZ_sf"/>
</dbReference>
<evidence type="ECO:0000256" key="1">
    <source>
        <dbReference type="SAM" id="MobiDB-lite"/>
    </source>
</evidence>